<dbReference type="PROSITE" id="PS50090">
    <property type="entry name" value="MYB_LIKE"/>
    <property type="match status" value="2"/>
</dbReference>
<dbReference type="GO" id="GO:0000981">
    <property type="term" value="F:DNA-binding transcription factor activity, RNA polymerase II-specific"/>
    <property type="evidence" value="ECO:0007669"/>
    <property type="project" value="TreeGrafter"/>
</dbReference>
<keyword evidence="5" id="KW-1185">Reference proteome</keyword>
<evidence type="ECO:0000313" key="5">
    <source>
        <dbReference type="Proteomes" id="UP000179807"/>
    </source>
</evidence>
<dbReference type="RefSeq" id="XP_068365033.1">
    <property type="nucleotide sequence ID" value="XM_068500205.1"/>
</dbReference>
<dbReference type="PANTHER" id="PTHR45614:SF253">
    <property type="entry name" value="CHROMOSOME UNDETERMINED SCAFFOLD_38, WHOLE GENOME SHOTGUN SEQUENCE"/>
    <property type="match status" value="1"/>
</dbReference>
<accession>A0A1J4KKR4</accession>
<dbReference type="Pfam" id="PF13921">
    <property type="entry name" value="Myb_DNA-bind_6"/>
    <property type="match status" value="1"/>
</dbReference>
<dbReference type="GO" id="GO:0005634">
    <property type="term" value="C:nucleus"/>
    <property type="evidence" value="ECO:0007669"/>
    <property type="project" value="TreeGrafter"/>
</dbReference>
<dbReference type="SMART" id="SM00717">
    <property type="entry name" value="SANT"/>
    <property type="match status" value="2"/>
</dbReference>
<feature type="domain" description="Myb-like" evidence="2">
    <location>
        <begin position="40"/>
        <end position="91"/>
    </location>
</feature>
<dbReference type="VEuPathDB" id="TrichDB:TRFO_18472"/>
<dbReference type="SUPFAM" id="SSF46689">
    <property type="entry name" value="Homeodomain-like"/>
    <property type="match status" value="2"/>
</dbReference>
<evidence type="ECO:0000256" key="1">
    <source>
        <dbReference type="SAM" id="MobiDB-lite"/>
    </source>
</evidence>
<feature type="compositionally biased region" description="Polar residues" evidence="1">
    <location>
        <begin position="17"/>
        <end position="32"/>
    </location>
</feature>
<evidence type="ECO:0000259" key="3">
    <source>
        <dbReference type="PROSITE" id="PS51294"/>
    </source>
</evidence>
<dbReference type="CDD" id="cd00167">
    <property type="entry name" value="SANT"/>
    <property type="match status" value="2"/>
</dbReference>
<evidence type="ECO:0000259" key="2">
    <source>
        <dbReference type="PROSITE" id="PS50090"/>
    </source>
</evidence>
<dbReference type="InterPro" id="IPR009057">
    <property type="entry name" value="Homeodomain-like_sf"/>
</dbReference>
<dbReference type="EMBL" id="MLAK01000576">
    <property type="protein sequence ID" value="OHT11897.1"/>
    <property type="molecule type" value="Genomic_DNA"/>
</dbReference>
<sequence length="309" mass="35775">MATSPLHEDAKPPRNVLDTTTNKVTQNESNKNLKIPPMPRSSLSRNPFTPEEDAQLIEIMTTKKFVNWEFVSSQMGNRSSRQCRERWINYLNPDIRVGPWTNNEDMLLIAKVNELGKFWAAISKFFNGRSENDVKNRWYSHVRHWTIEINGHFVLAPQIHFGINSSSNSCAVNGNNSNLDYFQNLVGVYVGNYCVHPPKQRNRTLKLPRVEASRILEKKRKQRAEHVQLFGKKSSQDQIDDQIVKENGNLDMRDADPDEYTPEDRKNENIQNYEPDPIIFDFIDKRIIDDAVDEATDSFQMLSQFGGFL</sequence>
<feature type="domain" description="Myb-like" evidence="2">
    <location>
        <begin position="92"/>
        <end position="142"/>
    </location>
</feature>
<comment type="caution">
    <text evidence="4">The sequence shown here is derived from an EMBL/GenBank/DDBJ whole genome shotgun (WGS) entry which is preliminary data.</text>
</comment>
<dbReference type="InterPro" id="IPR001005">
    <property type="entry name" value="SANT/Myb"/>
</dbReference>
<dbReference type="Proteomes" id="UP000179807">
    <property type="component" value="Unassembled WGS sequence"/>
</dbReference>
<dbReference type="InterPro" id="IPR050560">
    <property type="entry name" value="MYB_TF"/>
</dbReference>
<dbReference type="GO" id="GO:0000978">
    <property type="term" value="F:RNA polymerase II cis-regulatory region sequence-specific DNA binding"/>
    <property type="evidence" value="ECO:0007669"/>
    <property type="project" value="TreeGrafter"/>
</dbReference>
<organism evidence="4 5">
    <name type="scientific">Tritrichomonas foetus</name>
    <dbReference type="NCBI Taxonomy" id="1144522"/>
    <lineage>
        <taxon>Eukaryota</taxon>
        <taxon>Metamonada</taxon>
        <taxon>Parabasalia</taxon>
        <taxon>Tritrichomonadida</taxon>
        <taxon>Tritrichomonadidae</taxon>
        <taxon>Tritrichomonas</taxon>
    </lineage>
</organism>
<feature type="region of interest" description="Disordered" evidence="1">
    <location>
        <begin position="246"/>
        <end position="271"/>
    </location>
</feature>
<evidence type="ECO:0000313" key="4">
    <source>
        <dbReference type="EMBL" id="OHT11897.1"/>
    </source>
</evidence>
<feature type="domain" description="HTH myb-type" evidence="3">
    <location>
        <begin position="98"/>
        <end position="146"/>
    </location>
</feature>
<dbReference type="AlphaFoldDB" id="A0A1J4KKR4"/>
<gene>
    <name evidence="4" type="ORF">TRFO_18472</name>
</gene>
<evidence type="ECO:0008006" key="6">
    <source>
        <dbReference type="Google" id="ProtNLM"/>
    </source>
</evidence>
<dbReference type="PANTHER" id="PTHR45614">
    <property type="entry name" value="MYB PROTEIN-RELATED"/>
    <property type="match status" value="1"/>
</dbReference>
<reference evidence="4" key="1">
    <citation type="submission" date="2016-10" db="EMBL/GenBank/DDBJ databases">
        <authorList>
            <person name="Benchimol M."/>
            <person name="Almeida L.G."/>
            <person name="Vasconcelos A.T."/>
            <person name="Perreira-Neves A."/>
            <person name="Rosa I.A."/>
            <person name="Tasca T."/>
            <person name="Bogo M.R."/>
            <person name="de Souza W."/>
        </authorList>
    </citation>
    <scope>NUCLEOTIDE SEQUENCE [LARGE SCALE GENOMIC DNA]</scope>
    <source>
        <strain evidence="4">K</strain>
    </source>
</reference>
<proteinExistence type="predicted"/>
<dbReference type="OrthoDB" id="39591at2759"/>
<dbReference type="PROSITE" id="PS51294">
    <property type="entry name" value="HTH_MYB"/>
    <property type="match status" value="2"/>
</dbReference>
<feature type="region of interest" description="Disordered" evidence="1">
    <location>
        <begin position="1"/>
        <end position="47"/>
    </location>
</feature>
<dbReference type="InterPro" id="IPR017930">
    <property type="entry name" value="Myb_dom"/>
</dbReference>
<name>A0A1J4KKR4_9EUKA</name>
<feature type="domain" description="HTH myb-type" evidence="3">
    <location>
        <begin position="40"/>
        <end position="95"/>
    </location>
</feature>
<feature type="compositionally biased region" description="Basic and acidic residues" evidence="1">
    <location>
        <begin position="1"/>
        <end position="12"/>
    </location>
</feature>
<dbReference type="GeneID" id="94834909"/>
<protein>
    <recommendedName>
        <fullName evidence="6">Myb-like DNA-binding domain containing protein</fullName>
    </recommendedName>
</protein>
<dbReference type="Gene3D" id="1.10.10.60">
    <property type="entry name" value="Homeodomain-like"/>
    <property type="match status" value="2"/>
</dbReference>